<keyword evidence="4 5" id="KW-0472">Membrane</keyword>
<dbReference type="FunFam" id="1.20.1250.20:FF:000082">
    <property type="entry name" value="MFS multidrug transporter, putative"/>
    <property type="match status" value="1"/>
</dbReference>
<feature type="transmembrane region" description="Helical" evidence="5">
    <location>
        <begin position="372"/>
        <end position="390"/>
    </location>
</feature>
<feature type="transmembrane region" description="Helical" evidence="5">
    <location>
        <begin position="170"/>
        <end position="191"/>
    </location>
</feature>
<gene>
    <name evidence="7" type="primary">Mo01777</name>
    <name evidence="7" type="ORF">E5Q_01777</name>
</gene>
<dbReference type="InterPro" id="IPR036259">
    <property type="entry name" value="MFS_trans_sf"/>
</dbReference>
<dbReference type="HOGENOM" id="CLU_008455_0_4_1"/>
<dbReference type="Proteomes" id="UP000009131">
    <property type="component" value="Unassembled WGS sequence"/>
</dbReference>
<evidence type="ECO:0000256" key="1">
    <source>
        <dbReference type="ARBA" id="ARBA00004141"/>
    </source>
</evidence>
<comment type="subcellular location">
    <subcellularLocation>
        <location evidence="1">Membrane</location>
        <topology evidence="1">Multi-pass membrane protein</topology>
    </subcellularLocation>
</comment>
<dbReference type="Pfam" id="PF07690">
    <property type="entry name" value="MFS_1"/>
    <property type="match status" value="1"/>
</dbReference>
<dbReference type="PANTHER" id="PTHR23502">
    <property type="entry name" value="MAJOR FACILITATOR SUPERFAMILY"/>
    <property type="match status" value="1"/>
</dbReference>
<sequence length="490" mass="53475">MIVQIVCEDESDDDGQKQSSLVIFGAGDAEDPFNWSRSRKWTLTTVVLAFTFACSYISGGLFIASQAIQQELDLQREIVTFALVLFPFGFGCGALAFNPISETTGRTSVYLISITLTTVLFVPIATAQNAPALAINRFLQGVVSSVGSSMAAGSIADIFGPHDRGWPMTLFALCTFVGMGLGPATCGYVVQNLGWRWTQWLTMIFTGAVLLLMLLFLRETRGSVLLRRRAQRLNREQKTDRYHTLDDNVSLFKLVRLSILRPLTFLCTEPICLALSLFVSLAWAITYLLLEAIQVVFRNQYGFNTGETGLVFLTISMGGFIGALLTIYQDKLYQRRFAQDNIEARLYISMLSGALMAAGSLIFGLAQGRGSWIGPSIGIVILITGAFCCFHSGTLYLADVYGEWASSALAAQGLLRNLSATSFPCFTTQMYERLGYTGASCLVCGLAVLFSIVPFALFYKGKELRARSSVARQIAGEIGTASMLAEKTSA</sequence>
<dbReference type="SUPFAM" id="SSF103473">
    <property type="entry name" value="MFS general substrate transporter"/>
    <property type="match status" value="1"/>
</dbReference>
<reference evidence="7 8" key="2">
    <citation type="journal article" date="2012" name="Open Biol.">
        <title>Characteristics of nucleosomes and linker DNA regions on the genome of the basidiomycete Mixia osmundae revealed by mono- and dinucleosome mapping.</title>
        <authorList>
            <person name="Nishida H."/>
            <person name="Kondo S."/>
            <person name="Matsumoto T."/>
            <person name="Suzuki Y."/>
            <person name="Yoshikawa H."/>
            <person name="Taylor T.D."/>
            <person name="Sugiyama J."/>
        </authorList>
    </citation>
    <scope>NUCLEOTIDE SEQUENCE [LARGE SCALE GENOMIC DNA]</scope>
    <source>
        <strain evidence="8">CBS 9802 / IAM 14324 / JCM 22182 / KY 12970</strain>
    </source>
</reference>
<evidence type="ECO:0000256" key="2">
    <source>
        <dbReference type="ARBA" id="ARBA00022692"/>
    </source>
</evidence>
<feature type="transmembrane region" description="Helical" evidence="5">
    <location>
        <begin position="435"/>
        <end position="459"/>
    </location>
</feature>
<organism evidence="7 8">
    <name type="scientific">Mixia osmundae (strain CBS 9802 / IAM 14324 / JCM 22182 / KY 12970)</name>
    <dbReference type="NCBI Taxonomy" id="764103"/>
    <lineage>
        <taxon>Eukaryota</taxon>
        <taxon>Fungi</taxon>
        <taxon>Dikarya</taxon>
        <taxon>Basidiomycota</taxon>
        <taxon>Pucciniomycotina</taxon>
        <taxon>Mixiomycetes</taxon>
        <taxon>Mixiales</taxon>
        <taxon>Mixiaceae</taxon>
        <taxon>Mixia</taxon>
    </lineage>
</organism>
<dbReference type="STRING" id="764103.G7DX25"/>
<name>G7DX25_MIXOS</name>
<dbReference type="OrthoDB" id="5376138at2759"/>
<feature type="transmembrane region" description="Helical" evidence="5">
    <location>
        <begin position="263"/>
        <end position="290"/>
    </location>
</feature>
<feature type="transmembrane region" description="Helical" evidence="5">
    <location>
        <begin position="41"/>
        <end position="66"/>
    </location>
</feature>
<feature type="transmembrane region" description="Helical" evidence="5">
    <location>
        <begin position="78"/>
        <end position="97"/>
    </location>
</feature>
<feature type="transmembrane region" description="Helical" evidence="5">
    <location>
        <begin position="109"/>
        <end position="126"/>
    </location>
</feature>
<keyword evidence="8" id="KW-1185">Reference proteome</keyword>
<feature type="transmembrane region" description="Helical" evidence="5">
    <location>
        <begin position="197"/>
        <end position="217"/>
    </location>
</feature>
<evidence type="ECO:0000256" key="3">
    <source>
        <dbReference type="ARBA" id="ARBA00022989"/>
    </source>
</evidence>
<feature type="transmembrane region" description="Helical" evidence="5">
    <location>
        <begin position="310"/>
        <end position="328"/>
    </location>
</feature>
<dbReference type="InParanoid" id="G7DX25"/>
<evidence type="ECO:0000313" key="8">
    <source>
        <dbReference type="Proteomes" id="UP000009131"/>
    </source>
</evidence>
<dbReference type="PANTHER" id="PTHR23502:SF134">
    <property type="entry name" value="MAJOR FACILITATOR SUPERFAMILY (MFS) PROFILE DOMAIN-CONTAINING PROTEIN-RELATED"/>
    <property type="match status" value="1"/>
</dbReference>
<reference evidence="7 8" key="1">
    <citation type="journal article" date="2011" name="J. Gen. Appl. Microbiol.">
        <title>Draft genome sequencing of the enigmatic basidiomycete Mixia osmundae.</title>
        <authorList>
            <person name="Nishida H."/>
            <person name="Nagatsuka Y."/>
            <person name="Sugiyama J."/>
        </authorList>
    </citation>
    <scope>NUCLEOTIDE SEQUENCE [LARGE SCALE GENOMIC DNA]</scope>
    <source>
        <strain evidence="8">CBS 9802 / IAM 14324 / JCM 22182 / KY 12970</strain>
    </source>
</reference>
<feature type="transmembrane region" description="Helical" evidence="5">
    <location>
        <begin position="348"/>
        <end position="366"/>
    </location>
</feature>
<dbReference type="GO" id="GO:0022857">
    <property type="term" value="F:transmembrane transporter activity"/>
    <property type="evidence" value="ECO:0007669"/>
    <property type="project" value="InterPro"/>
</dbReference>
<keyword evidence="2 5" id="KW-0812">Transmembrane</keyword>
<dbReference type="Gene3D" id="1.20.1250.20">
    <property type="entry name" value="MFS general substrate transporter like domains"/>
    <property type="match status" value="1"/>
</dbReference>
<dbReference type="RefSeq" id="XP_014566644.1">
    <property type="nucleotide sequence ID" value="XM_014711158.1"/>
</dbReference>
<evidence type="ECO:0000313" key="7">
    <source>
        <dbReference type="EMBL" id="GAA95122.1"/>
    </source>
</evidence>
<protein>
    <recommendedName>
        <fullName evidence="6">Major facilitator superfamily (MFS) profile domain-containing protein</fullName>
    </recommendedName>
</protein>
<dbReference type="eggNOG" id="KOG0255">
    <property type="taxonomic scope" value="Eukaryota"/>
</dbReference>
<dbReference type="PROSITE" id="PS50850">
    <property type="entry name" value="MFS"/>
    <property type="match status" value="1"/>
</dbReference>
<dbReference type="InterPro" id="IPR020846">
    <property type="entry name" value="MFS_dom"/>
</dbReference>
<keyword evidence="3 5" id="KW-1133">Transmembrane helix</keyword>
<comment type="caution">
    <text evidence="7">The sequence shown here is derived from an EMBL/GenBank/DDBJ whole genome shotgun (WGS) entry which is preliminary data.</text>
</comment>
<evidence type="ECO:0000259" key="6">
    <source>
        <dbReference type="PROSITE" id="PS50850"/>
    </source>
</evidence>
<dbReference type="InterPro" id="IPR011701">
    <property type="entry name" value="MFS"/>
</dbReference>
<evidence type="ECO:0000256" key="5">
    <source>
        <dbReference type="SAM" id="Phobius"/>
    </source>
</evidence>
<dbReference type="GO" id="GO:0005886">
    <property type="term" value="C:plasma membrane"/>
    <property type="evidence" value="ECO:0007669"/>
    <property type="project" value="TreeGrafter"/>
</dbReference>
<accession>G7DX25</accession>
<dbReference type="OMA" id="VACHANP"/>
<proteinExistence type="predicted"/>
<dbReference type="EMBL" id="BABT02000054">
    <property type="protein sequence ID" value="GAA95122.1"/>
    <property type="molecule type" value="Genomic_DNA"/>
</dbReference>
<feature type="domain" description="Major facilitator superfamily (MFS) profile" evidence="6">
    <location>
        <begin position="43"/>
        <end position="463"/>
    </location>
</feature>
<evidence type="ECO:0000256" key="4">
    <source>
        <dbReference type="ARBA" id="ARBA00023136"/>
    </source>
</evidence>
<dbReference type="AlphaFoldDB" id="G7DX25"/>